<dbReference type="Proteomes" id="UP000597444">
    <property type="component" value="Unassembled WGS sequence"/>
</dbReference>
<dbReference type="SMART" id="SM00387">
    <property type="entry name" value="HATPase_c"/>
    <property type="match status" value="1"/>
</dbReference>
<feature type="transmembrane region" description="Helical" evidence="11">
    <location>
        <begin position="180"/>
        <end position="203"/>
    </location>
</feature>
<accession>A0A8J3N0F4</accession>
<proteinExistence type="predicted"/>
<dbReference type="Pfam" id="PF02518">
    <property type="entry name" value="HATPase_c"/>
    <property type="match status" value="1"/>
</dbReference>
<evidence type="ECO:0000256" key="3">
    <source>
        <dbReference type="ARBA" id="ARBA00012438"/>
    </source>
</evidence>
<evidence type="ECO:0000259" key="13">
    <source>
        <dbReference type="PROSITE" id="PS50885"/>
    </source>
</evidence>
<keyword evidence="10 11" id="KW-0472">Membrane</keyword>
<dbReference type="Pfam" id="PF00512">
    <property type="entry name" value="HisKA"/>
    <property type="match status" value="1"/>
</dbReference>
<evidence type="ECO:0000256" key="5">
    <source>
        <dbReference type="ARBA" id="ARBA00022679"/>
    </source>
</evidence>
<dbReference type="CDD" id="cd00075">
    <property type="entry name" value="HATPase"/>
    <property type="match status" value="1"/>
</dbReference>
<keyword evidence="6 11" id="KW-0812">Transmembrane</keyword>
<feature type="domain" description="HAMP" evidence="13">
    <location>
        <begin position="200"/>
        <end position="252"/>
    </location>
</feature>
<dbReference type="PANTHER" id="PTHR45436">
    <property type="entry name" value="SENSOR HISTIDINE KINASE YKOH"/>
    <property type="match status" value="1"/>
</dbReference>
<dbReference type="InterPro" id="IPR004358">
    <property type="entry name" value="Sig_transdc_His_kin-like_C"/>
</dbReference>
<evidence type="ECO:0000256" key="7">
    <source>
        <dbReference type="ARBA" id="ARBA00022777"/>
    </source>
</evidence>
<dbReference type="AlphaFoldDB" id="A0A8J3N0F4"/>
<dbReference type="SMART" id="SM00388">
    <property type="entry name" value="HisKA"/>
    <property type="match status" value="1"/>
</dbReference>
<keyword evidence="8 11" id="KW-1133">Transmembrane helix</keyword>
<evidence type="ECO:0000256" key="9">
    <source>
        <dbReference type="ARBA" id="ARBA00023012"/>
    </source>
</evidence>
<comment type="caution">
    <text evidence="14">The sequence shown here is derived from an EMBL/GenBank/DDBJ whole genome shotgun (WGS) entry which is preliminary data.</text>
</comment>
<dbReference type="SMART" id="SM00304">
    <property type="entry name" value="HAMP"/>
    <property type="match status" value="1"/>
</dbReference>
<sequence>MPSNFSLRLISMMCSLRLRLILLFMLVVLVAIGTVALLASEATATNLQVYTQTKIDQQKKDQQIISTLLTAFRQHQSQQTLQALTEQLANSSHQRIILYDDQNRVIAASDRTLIGQVIPEKAITGTSFSTSSIAGLSSYSSSSTLSISTDWLTQPPSEVYSTSIGSSPETTFLTSVNRSLWMAILIAGLTALLLALLFANTLLKPLHTLKAVAGRMEQGDLSQRVSIKDKGEIGALAHAFNAMAESLSRSEQVRRNLVNDVAHELRNPLMNIRGSLELLCDGVLKPTPETLASLYEETSLLSRLVSDLQDVSLAEAGRLRLACRPVELVEVVKQTVQIVQPQLEQKHLALHVHYSPYLPPIYADHERVAQILRNLLRNAITHTPGGGEISITATASASLVSISVRDTGTGIAPEHLPYIFERFYRADPSRSRTTGGTGLGLAIVKQVVQAHGGQITVASKKGEGTSFTFTLPTASNTSIYSEKGASGHSIE</sequence>
<dbReference type="InterPro" id="IPR050428">
    <property type="entry name" value="TCS_sensor_his_kinase"/>
</dbReference>
<dbReference type="InterPro" id="IPR003594">
    <property type="entry name" value="HATPase_dom"/>
</dbReference>
<evidence type="ECO:0000259" key="12">
    <source>
        <dbReference type="PROSITE" id="PS50109"/>
    </source>
</evidence>
<feature type="domain" description="Histidine kinase" evidence="12">
    <location>
        <begin position="260"/>
        <end position="475"/>
    </location>
</feature>
<dbReference type="EMBL" id="BNJK01000001">
    <property type="protein sequence ID" value="GHO90212.1"/>
    <property type="molecule type" value="Genomic_DNA"/>
</dbReference>
<organism evidence="14 15">
    <name type="scientific">Reticulibacter mediterranei</name>
    <dbReference type="NCBI Taxonomy" id="2778369"/>
    <lineage>
        <taxon>Bacteria</taxon>
        <taxon>Bacillati</taxon>
        <taxon>Chloroflexota</taxon>
        <taxon>Ktedonobacteria</taxon>
        <taxon>Ktedonobacterales</taxon>
        <taxon>Reticulibacteraceae</taxon>
        <taxon>Reticulibacter</taxon>
    </lineage>
</organism>
<keyword evidence="7 14" id="KW-0418">Kinase</keyword>
<dbReference type="RefSeq" id="WP_220201191.1">
    <property type="nucleotide sequence ID" value="NZ_BNJK01000001.1"/>
</dbReference>
<evidence type="ECO:0000256" key="1">
    <source>
        <dbReference type="ARBA" id="ARBA00000085"/>
    </source>
</evidence>
<dbReference type="SUPFAM" id="SSF55874">
    <property type="entry name" value="ATPase domain of HSP90 chaperone/DNA topoisomerase II/histidine kinase"/>
    <property type="match status" value="1"/>
</dbReference>
<comment type="catalytic activity">
    <reaction evidence="1">
        <text>ATP + protein L-histidine = ADP + protein N-phospho-L-histidine.</text>
        <dbReference type="EC" id="2.7.13.3"/>
    </reaction>
</comment>
<dbReference type="PROSITE" id="PS50885">
    <property type="entry name" value="HAMP"/>
    <property type="match status" value="1"/>
</dbReference>
<dbReference type="InterPro" id="IPR005467">
    <property type="entry name" value="His_kinase_dom"/>
</dbReference>
<dbReference type="InterPro" id="IPR003660">
    <property type="entry name" value="HAMP_dom"/>
</dbReference>
<protein>
    <recommendedName>
        <fullName evidence="3">histidine kinase</fullName>
        <ecNumber evidence="3">2.7.13.3</ecNumber>
    </recommendedName>
</protein>
<dbReference type="InterPro" id="IPR036890">
    <property type="entry name" value="HATPase_C_sf"/>
</dbReference>
<dbReference type="EC" id="2.7.13.3" evidence="3"/>
<evidence type="ECO:0000256" key="4">
    <source>
        <dbReference type="ARBA" id="ARBA00022553"/>
    </source>
</evidence>
<dbReference type="GO" id="GO:0000155">
    <property type="term" value="F:phosphorelay sensor kinase activity"/>
    <property type="evidence" value="ECO:0007669"/>
    <property type="project" value="InterPro"/>
</dbReference>
<reference evidence="14" key="1">
    <citation type="submission" date="2020-10" db="EMBL/GenBank/DDBJ databases">
        <title>Taxonomic study of unclassified bacteria belonging to the class Ktedonobacteria.</title>
        <authorList>
            <person name="Yabe S."/>
            <person name="Wang C.M."/>
            <person name="Zheng Y."/>
            <person name="Sakai Y."/>
            <person name="Cavaletti L."/>
            <person name="Monciardini P."/>
            <person name="Donadio S."/>
        </authorList>
    </citation>
    <scope>NUCLEOTIDE SEQUENCE</scope>
    <source>
        <strain evidence="14">ID150040</strain>
    </source>
</reference>
<name>A0A8J3N0F4_9CHLR</name>
<evidence type="ECO:0000256" key="2">
    <source>
        <dbReference type="ARBA" id="ARBA00004370"/>
    </source>
</evidence>
<dbReference type="Gene3D" id="1.10.287.130">
    <property type="match status" value="1"/>
</dbReference>
<dbReference type="FunFam" id="3.30.565.10:FF:000006">
    <property type="entry name" value="Sensor histidine kinase WalK"/>
    <property type="match status" value="1"/>
</dbReference>
<dbReference type="InterPro" id="IPR003661">
    <property type="entry name" value="HisK_dim/P_dom"/>
</dbReference>
<keyword evidence="4" id="KW-0597">Phosphoprotein</keyword>
<dbReference type="SUPFAM" id="SSF47384">
    <property type="entry name" value="Homodimeric domain of signal transducing histidine kinase"/>
    <property type="match status" value="1"/>
</dbReference>
<dbReference type="Pfam" id="PF00672">
    <property type="entry name" value="HAMP"/>
    <property type="match status" value="1"/>
</dbReference>
<evidence type="ECO:0000256" key="10">
    <source>
        <dbReference type="ARBA" id="ARBA00023136"/>
    </source>
</evidence>
<comment type="subcellular location">
    <subcellularLocation>
        <location evidence="2">Membrane</location>
    </subcellularLocation>
</comment>
<evidence type="ECO:0000256" key="6">
    <source>
        <dbReference type="ARBA" id="ARBA00022692"/>
    </source>
</evidence>
<dbReference type="SUPFAM" id="SSF158472">
    <property type="entry name" value="HAMP domain-like"/>
    <property type="match status" value="1"/>
</dbReference>
<keyword evidence="5" id="KW-0808">Transferase</keyword>
<dbReference type="Gene3D" id="6.10.340.10">
    <property type="match status" value="1"/>
</dbReference>
<evidence type="ECO:0000313" key="15">
    <source>
        <dbReference type="Proteomes" id="UP000597444"/>
    </source>
</evidence>
<keyword evidence="9" id="KW-0902">Two-component regulatory system</keyword>
<evidence type="ECO:0000256" key="11">
    <source>
        <dbReference type="SAM" id="Phobius"/>
    </source>
</evidence>
<dbReference type="GO" id="GO:0005886">
    <property type="term" value="C:plasma membrane"/>
    <property type="evidence" value="ECO:0007669"/>
    <property type="project" value="TreeGrafter"/>
</dbReference>
<evidence type="ECO:0000256" key="8">
    <source>
        <dbReference type="ARBA" id="ARBA00022989"/>
    </source>
</evidence>
<dbReference type="PRINTS" id="PR00344">
    <property type="entry name" value="BCTRLSENSOR"/>
</dbReference>
<dbReference type="Gene3D" id="3.30.565.10">
    <property type="entry name" value="Histidine kinase-like ATPase, C-terminal domain"/>
    <property type="match status" value="1"/>
</dbReference>
<keyword evidence="15" id="KW-1185">Reference proteome</keyword>
<dbReference type="CDD" id="cd06225">
    <property type="entry name" value="HAMP"/>
    <property type="match status" value="1"/>
</dbReference>
<dbReference type="InterPro" id="IPR036097">
    <property type="entry name" value="HisK_dim/P_sf"/>
</dbReference>
<dbReference type="CDD" id="cd00082">
    <property type="entry name" value="HisKA"/>
    <property type="match status" value="1"/>
</dbReference>
<gene>
    <name evidence="14" type="ORF">KSF_002600</name>
</gene>
<evidence type="ECO:0000313" key="14">
    <source>
        <dbReference type="EMBL" id="GHO90212.1"/>
    </source>
</evidence>
<dbReference type="PROSITE" id="PS50109">
    <property type="entry name" value="HIS_KIN"/>
    <property type="match status" value="1"/>
</dbReference>
<dbReference type="PANTHER" id="PTHR45436:SF5">
    <property type="entry name" value="SENSOR HISTIDINE KINASE TRCS"/>
    <property type="match status" value="1"/>
</dbReference>